<feature type="modified residue" description="4-aspartylphosphate" evidence="1">
    <location>
        <position position="54"/>
    </location>
</feature>
<dbReference type="PANTHER" id="PTHR43228:SF8">
    <property type="entry name" value="TRANSCRIPTIONAL REGULATORY PROTEIN GLNL"/>
    <property type="match status" value="1"/>
</dbReference>
<dbReference type="PROSITE" id="PS50110">
    <property type="entry name" value="RESPONSE_REGULATORY"/>
    <property type="match status" value="1"/>
</dbReference>
<dbReference type="SMART" id="SM00448">
    <property type="entry name" value="REC"/>
    <property type="match status" value="1"/>
</dbReference>
<comment type="caution">
    <text evidence="3">The sequence shown here is derived from an EMBL/GenBank/DDBJ whole genome shotgun (WGS) entry which is preliminary data.</text>
</comment>
<dbReference type="SUPFAM" id="SSF52172">
    <property type="entry name" value="CheY-like"/>
    <property type="match status" value="1"/>
</dbReference>
<dbReference type="PANTHER" id="PTHR43228">
    <property type="entry name" value="TWO-COMPONENT RESPONSE REGULATOR"/>
    <property type="match status" value="1"/>
</dbReference>
<dbReference type="InterPro" id="IPR001789">
    <property type="entry name" value="Sig_transdc_resp-reg_receiver"/>
</dbReference>
<evidence type="ECO:0000313" key="4">
    <source>
        <dbReference type="Proteomes" id="UP000789833"/>
    </source>
</evidence>
<dbReference type="InterPro" id="IPR013972">
    <property type="entry name" value="YcbB"/>
</dbReference>
<keyword evidence="3" id="KW-0378">Hydrolase</keyword>
<dbReference type="EMBL" id="CAKJTJ010000007">
    <property type="protein sequence ID" value="CAG9621043.1"/>
    <property type="molecule type" value="Genomic_DNA"/>
</dbReference>
<evidence type="ECO:0000313" key="3">
    <source>
        <dbReference type="EMBL" id="CAG9621043.1"/>
    </source>
</evidence>
<dbReference type="RefSeq" id="WP_317987052.1">
    <property type="nucleotide sequence ID" value="NZ_CAKJTJ010000007.1"/>
</dbReference>
<sequence>MISYCIVDDNAASRRMIENIIEDCALGKVIGSTIGGREAIDIILSSKPNVILIDLLMPELDGIEMIKELKTHGYNGKFIMISQINNKEMVGEAYKVGIEFFIHKPINSIEVEAVLKKINKQLSLDQSIVAIKASLASIESMQPALNHNSSKLSVMEAVQHILKDLGVLAEKGSKDIIIAMELLIQKDYERELPPLNELYKLVAQRFVGEKNIIKEKKAIEQRVRRTIGVALKNIASIGLTDYTHPKFEQYASLFFEFQDVRNKMKAMESNQKNTTTKVNVKKFLQVLYLETLEKIK</sequence>
<dbReference type="Proteomes" id="UP000789833">
    <property type="component" value="Unassembled WGS sequence"/>
</dbReference>
<dbReference type="InterPro" id="IPR052048">
    <property type="entry name" value="ST_Response_Regulator"/>
</dbReference>
<keyword evidence="1" id="KW-0597">Phosphoprotein</keyword>
<keyword evidence="3" id="KW-0282">Flagellum</keyword>
<keyword evidence="4" id="KW-1185">Reference proteome</keyword>
<proteinExistence type="predicted"/>
<accession>A0ABN8A7G8</accession>
<protein>
    <submittedName>
        <fullName evidence="3">Protein-glutamate methylesterase/protein-glutamine glutaminase</fullName>
        <ecNumber evidence="3">3.5.1.44</ecNumber>
    </submittedName>
</protein>
<keyword evidence="3" id="KW-0966">Cell projection</keyword>
<evidence type="ECO:0000256" key="1">
    <source>
        <dbReference type="PROSITE-ProRule" id="PRU00169"/>
    </source>
</evidence>
<organism evidence="3 4">
    <name type="scientific">Sutcliffiella rhizosphaerae</name>
    <dbReference type="NCBI Taxonomy" id="2880967"/>
    <lineage>
        <taxon>Bacteria</taxon>
        <taxon>Bacillati</taxon>
        <taxon>Bacillota</taxon>
        <taxon>Bacilli</taxon>
        <taxon>Bacillales</taxon>
        <taxon>Bacillaceae</taxon>
        <taxon>Sutcliffiella</taxon>
    </lineage>
</organism>
<dbReference type="GO" id="GO:0050568">
    <property type="term" value="F:protein-glutamine glutaminase activity"/>
    <property type="evidence" value="ECO:0007669"/>
    <property type="project" value="UniProtKB-EC"/>
</dbReference>
<dbReference type="EC" id="3.5.1.44" evidence="3"/>
<dbReference type="InterPro" id="IPR011006">
    <property type="entry name" value="CheY-like_superfamily"/>
</dbReference>
<evidence type="ECO:0000259" key="2">
    <source>
        <dbReference type="PROSITE" id="PS50110"/>
    </source>
</evidence>
<name>A0ABN8A7G8_9BACI</name>
<feature type="domain" description="Response regulatory" evidence="2">
    <location>
        <begin position="3"/>
        <end position="119"/>
    </location>
</feature>
<dbReference type="Gene3D" id="3.40.50.2300">
    <property type="match status" value="1"/>
</dbReference>
<keyword evidence="3" id="KW-0969">Cilium</keyword>
<reference evidence="3 4" key="1">
    <citation type="submission" date="2021-10" db="EMBL/GenBank/DDBJ databases">
        <authorList>
            <person name="Criscuolo A."/>
        </authorList>
    </citation>
    <scope>NUCLEOTIDE SEQUENCE [LARGE SCALE GENOMIC DNA]</scope>
    <source>
        <strain evidence="4">CIP 111883</strain>
    </source>
</reference>
<gene>
    <name evidence="3" type="primary">cheB_3</name>
    <name evidence="3" type="ORF">BACCIP111883_01815</name>
</gene>
<dbReference type="Pfam" id="PF00072">
    <property type="entry name" value="Response_reg"/>
    <property type="match status" value="1"/>
</dbReference>
<dbReference type="Pfam" id="PF08664">
    <property type="entry name" value="YcbB"/>
    <property type="match status" value="1"/>
</dbReference>